<accession>A0AAV3PB33</accession>
<dbReference type="AlphaFoldDB" id="A0AAV3PB33"/>
<comment type="caution">
    <text evidence="1">The sequence shown here is derived from an EMBL/GenBank/DDBJ whole genome shotgun (WGS) entry which is preliminary data.</text>
</comment>
<sequence>MVTYHGKGRAKDYAPSDTRTFLRSCLLTWKATLPDREQPFFYDDHESQSPLDRALFVSLHTGRVCQRIGSEFIVEPYNPYRFSRQFGYTPTILGLNSSTRETINLPTGPKLWRRGILSRARKAITFPSNTFSHTPPLSCNTWLSELVPFEAPRSTSMKYGKAKGLPAAVQPSTLVFQSSGPYKRKRSIGTRSVPGVLGRTHPHPMDGSEGYILIPWI</sequence>
<dbReference type="Proteomes" id="UP001454036">
    <property type="component" value="Unassembled WGS sequence"/>
</dbReference>
<evidence type="ECO:0000313" key="2">
    <source>
        <dbReference type="Proteomes" id="UP001454036"/>
    </source>
</evidence>
<evidence type="ECO:0008006" key="3">
    <source>
        <dbReference type="Google" id="ProtNLM"/>
    </source>
</evidence>
<proteinExistence type="predicted"/>
<keyword evidence="2" id="KW-1185">Reference proteome</keyword>
<protein>
    <recommendedName>
        <fullName evidence="3">Ribosomal protein L2</fullName>
    </recommendedName>
</protein>
<evidence type="ECO:0000313" key="1">
    <source>
        <dbReference type="EMBL" id="GAA0148151.1"/>
    </source>
</evidence>
<gene>
    <name evidence="1" type="ORF">LIER_07672</name>
</gene>
<reference evidence="1 2" key="1">
    <citation type="submission" date="2024-01" db="EMBL/GenBank/DDBJ databases">
        <title>The complete chloroplast genome sequence of Lithospermum erythrorhizon: insights into the phylogenetic relationship among Boraginaceae species and the maternal lineages of purple gromwells.</title>
        <authorList>
            <person name="Okada T."/>
            <person name="Watanabe K."/>
        </authorList>
    </citation>
    <scope>NUCLEOTIDE SEQUENCE [LARGE SCALE GENOMIC DNA]</scope>
</reference>
<name>A0AAV3PB33_LITER</name>
<dbReference type="EMBL" id="BAABME010001191">
    <property type="protein sequence ID" value="GAA0148151.1"/>
    <property type="molecule type" value="Genomic_DNA"/>
</dbReference>
<organism evidence="1 2">
    <name type="scientific">Lithospermum erythrorhizon</name>
    <name type="common">Purple gromwell</name>
    <name type="synonym">Lithospermum officinale var. erythrorhizon</name>
    <dbReference type="NCBI Taxonomy" id="34254"/>
    <lineage>
        <taxon>Eukaryota</taxon>
        <taxon>Viridiplantae</taxon>
        <taxon>Streptophyta</taxon>
        <taxon>Embryophyta</taxon>
        <taxon>Tracheophyta</taxon>
        <taxon>Spermatophyta</taxon>
        <taxon>Magnoliopsida</taxon>
        <taxon>eudicotyledons</taxon>
        <taxon>Gunneridae</taxon>
        <taxon>Pentapetalae</taxon>
        <taxon>asterids</taxon>
        <taxon>lamiids</taxon>
        <taxon>Boraginales</taxon>
        <taxon>Boraginaceae</taxon>
        <taxon>Boraginoideae</taxon>
        <taxon>Lithospermeae</taxon>
        <taxon>Lithospermum</taxon>
    </lineage>
</organism>